<dbReference type="EMBL" id="SRLB01000010">
    <property type="protein sequence ID" value="TGD98655.1"/>
    <property type="molecule type" value="Genomic_DNA"/>
</dbReference>
<name>A0A4Z0NQQ2_9HYPH</name>
<dbReference type="SMART" id="SM00382">
    <property type="entry name" value="AAA"/>
    <property type="match status" value="1"/>
</dbReference>
<dbReference type="InterPro" id="IPR017871">
    <property type="entry name" value="ABC_transporter-like_CS"/>
</dbReference>
<comment type="caution">
    <text evidence="6">The sequence shown here is derived from an EMBL/GenBank/DDBJ whole genome shotgun (WGS) entry which is preliminary data.</text>
</comment>
<keyword evidence="3" id="KW-0547">Nucleotide-binding</keyword>
<protein>
    <submittedName>
        <fullName evidence="6">ABC transporter ATP-binding protein</fullName>
    </submittedName>
</protein>
<dbReference type="PROSITE" id="PS50893">
    <property type="entry name" value="ABC_TRANSPORTER_2"/>
    <property type="match status" value="1"/>
</dbReference>
<dbReference type="Pfam" id="PF00005">
    <property type="entry name" value="ABC_tran"/>
    <property type="match status" value="1"/>
</dbReference>
<dbReference type="PANTHER" id="PTHR42788:SF19">
    <property type="entry name" value="ALIPHATIC SULFONATES IMPORT ATP-BINDING PROTEIN SSUB 2"/>
    <property type="match status" value="1"/>
</dbReference>
<dbReference type="InterPro" id="IPR027417">
    <property type="entry name" value="P-loop_NTPase"/>
</dbReference>
<feature type="domain" description="ABC transporter" evidence="5">
    <location>
        <begin position="14"/>
        <end position="243"/>
    </location>
</feature>
<keyword evidence="7" id="KW-1185">Reference proteome</keyword>
<reference evidence="6 7" key="1">
    <citation type="submission" date="2019-04" db="EMBL/GenBank/DDBJ databases">
        <authorList>
            <person name="Feng G."/>
            <person name="Zhu H."/>
        </authorList>
    </citation>
    <scope>NUCLEOTIDE SEQUENCE [LARGE SCALE GENOMIC DNA]</scope>
    <source>
        <strain evidence="6 7">6HR-1</strain>
    </source>
</reference>
<dbReference type="SUPFAM" id="SSF52540">
    <property type="entry name" value="P-loop containing nucleoside triphosphate hydrolases"/>
    <property type="match status" value="1"/>
</dbReference>
<dbReference type="Gene3D" id="3.40.50.300">
    <property type="entry name" value="P-loop containing nucleotide triphosphate hydrolases"/>
    <property type="match status" value="1"/>
</dbReference>
<dbReference type="Proteomes" id="UP000297535">
    <property type="component" value="Unassembled WGS sequence"/>
</dbReference>
<dbReference type="PROSITE" id="PS00211">
    <property type="entry name" value="ABC_TRANSPORTER_1"/>
    <property type="match status" value="1"/>
</dbReference>
<proteinExistence type="inferred from homology"/>
<evidence type="ECO:0000256" key="4">
    <source>
        <dbReference type="ARBA" id="ARBA00022840"/>
    </source>
</evidence>
<evidence type="ECO:0000259" key="5">
    <source>
        <dbReference type="PROSITE" id="PS50893"/>
    </source>
</evidence>
<accession>A0A4Z0NQQ2</accession>
<dbReference type="InterPro" id="IPR003439">
    <property type="entry name" value="ABC_transporter-like_ATP-bd"/>
</dbReference>
<evidence type="ECO:0000256" key="3">
    <source>
        <dbReference type="ARBA" id="ARBA00022741"/>
    </source>
</evidence>
<dbReference type="InterPro" id="IPR050166">
    <property type="entry name" value="ABC_transporter_ATP-bind"/>
</dbReference>
<keyword evidence="2" id="KW-0813">Transport</keyword>
<dbReference type="InterPro" id="IPR003593">
    <property type="entry name" value="AAA+_ATPase"/>
</dbReference>
<keyword evidence="4 6" id="KW-0067">ATP-binding</keyword>
<comment type="similarity">
    <text evidence="1">Belongs to the ABC transporter superfamily.</text>
</comment>
<evidence type="ECO:0000313" key="7">
    <source>
        <dbReference type="Proteomes" id="UP000297535"/>
    </source>
</evidence>
<dbReference type="RefSeq" id="WP_135415463.1">
    <property type="nucleotide sequence ID" value="NZ_SRLB01000010.1"/>
</dbReference>
<dbReference type="PANTHER" id="PTHR42788">
    <property type="entry name" value="TAURINE IMPORT ATP-BINDING PROTEIN-RELATED"/>
    <property type="match status" value="1"/>
</dbReference>
<sequence>MPTDAIPAVADGFLTLEGVRYRFPGDPADTVAGVDWAVPRGAIHCLLGRSGCGKTTLLKLAAGLLAPDAGAVRIAGAILHGPSPRVGFVFQAPTLLDWLSALDNVLLPVSLRRRPTAADRAAARDLLAAMGLGDLLERRPAALSGGQQSRVALARALIGAPDLLLLDEPFAALDALTREELQDDLLRLCASRGTAALFVTHDIAEAVTLGDRVGVMAAGRLVHEAAVPLPRPRPAGIRYEPVFGAACRALRQIMDGPAPSVGRAA</sequence>
<evidence type="ECO:0000313" key="6">
    <source>
        <dbReference type="EMBL" id="TGD98655.1"/>
    </source>
</evidence>
<organism evidence="6 7">
    <name type="scientific">Methylobacterium nonmethylotrophicum</name>
    <dbReference type="NCBI Taxonomy" id="1141884"/>
    <lineage>
        <taxon>Bacteria</taxon>
        <taxon>Pseudomonadati</taxon>
        <taxon>Pseudomonadota</taxon>
        <taxon>Alphaproteobacteria</taxon>
        <taxon>Hyphomicrobiales</taxon>
        <taxon>Methylobacteriaceae</taxon>
        <taxon>Methylobacterium</taxon>
    </lineage>
</organism>
<dbReference type="OrthoDB" id="9797536at2"/>
<dbReference type="GO" id="GO:0005524">
    <property type="term" value="F:ATP binding"/>
    <property type="evidence" value="ECO:0007669"/>
    <property type="project" value="UniProtKB-KW"/>
</dbReference>
<dbReference type="AlphaFoldDB" id="A0A4Z0NQQ2"/>
<dbReference type="GO" id="GO:0016887">
    <property type="term" value="F:ATP hydrolysis activity"/>
    <property type="evidence" value="ECO:0007669"/>
    <property type="project" value="InterPro"/>
</dbReference>
<evidence type="ECO:0000256" key="2">
    <source>
        <dbReference type="ARBA" id="ARBA00022448"/>
    </source>
</evidence>
<gene>
    <name evidence="6" type="ORF">EU555_15050</name>
</gene>
<evidence type="ECO:0000256" key="1">
    <source>
        <dbReference type="ARBA" id="ARBA00005417"/>
    </source>
</evidence>